<dbReference type="InterPro" id="IPR051199">
    <property type="entry name" value="LPS_LOS_Heptosyltrfase"/>
</dbReference>
<evidence type="ECO:0000256" key="1">
    <source>
        <dbReference type="ARBA" id="ARBA00022676"/>
    </source>
</evidence>
<proteinExistence type="predicted"/>
<name>A0A519BKH4_9DELT</name>
<dbReference type="Gene3D" id="3.40.50.2000">
    <property type="entry name" value="Glycogen Phosphorylase B"/>
    <property type="match status" value="2"/>
</dbReference>
<dbReference type="SUPFAM" id="SSF53756">
    <property type="entry name" value="UDP-Glycosyltransferase/glycogen phosphorylase"/>
    <property type="match status" value="1"/>
</dbReference>
<feature type="region of interest" description="Disordered" evidence="3">
    <location>
        <begin position="385"/>
        <end position="412"/>
    </location>
</feature>
<keyword evidence="4" id="KW-1133">Transmembrane helix</keyword>
<dbReference type="GO" id="GO:0005829">
    <property type="term" value="C:cytosol"/>
    <property type="evidence" value="ECO:0007669"/>
    <property type="project" value="TreeGrafter"/>
</dbReference>
<keyword evidence="4" id="KW-0812">Transmembrane</keyword>
<dbReference type="GO" id="GO:0008713">
    <property type="term" value="F:ADP-heptose-lipopolysaccharide heptosyltransferase activity"/>
    <property type="evidence" value="ECO:0007669"/>
    <property type="project" value="TreeGrafter"/>
</dbReference>
<dbReference type="InterPro" id="IPR002201">
    <property type="entry name" value="Glyco_trans_9"/>
</dbReference>
<dbReference type="PANTHER" id="PTHR30160:SF1">
    <property type="entry name" value="LIPOPOLYSACCHARIDE 1,2-N-ACETYLGLUCOSAMINETRANSFERASE-RELATED"/>
    <property type="match status" value="1"/>
</dbReference>
<dbReference type="PANTHER" id="PTHR30160">
    <property type="entry name" value="TETRAACYLDISACCHARIDE 4'-KINASE-RELATED"/>
    <property type="match status" value="1"/>
</dbReference>
<dbReference type="Proteomes" id="UP000319296">
    <property type="component" value="Unassembled WGS sequence"/>
</dbReference>
<comment type="caution">
    <text evidence="5">The sequence shown here is derived from an EMBL/GenBank/DDBJ whole genome shotgun (WGS) entry which is preliminary data.</text>
</comment>
<evidence type="ECO:0000256" key="4">
    <source>
        <dbReference type="SAM" id="Phobius"/>
    </source>
</evidence>
<evidence type="ECO:0000313" key="6">
    <source>
        <dbReference type="Proteomes" id="UP000319296"/>
    </source>
</evidence>
<keyword evidence="4" id="KW-0472">Membrane</keyword>
<evidence type="ECO:0000256" key="3">
    <source>
        <dbReference type="SAM" id="MobiDB-lite"/>
    </source>
</evidence>
<evidence type="ECO:0000256" key="2">
    <source>
        <dbReference type="ARBA" id="ARBA00022679"/>
    </source>
</evidence>
<dbReference type="GO" id="GO:0009244">
    <property type="term" value="P:lipopolysaccharide core region biosynthetic process"/>
    <property type="evidence" value="ECO:0007669"/>
    <property type="project" value="TreeGrafter"/>
</dbReference>
<sequence length="489" mass="55187">MMLRQKINKIKRRSYKLYNKLFIYLPVDILIYFRNLLRGVRGVFRSEKSKSLIIFRHDGIGDYVLFRNFFEVLKKSPRFASYKITLLGNSAWKDLAEFLDKDYIDEFIWLDKKSFTVDFFYRYKKFKEITAVKYDILIHPFSREFFNADNDLAFLIKADKKIGSIRLPRFTKPYKNKILEKIYNELIPDAENVRFEFYKNKNFFEKLLSETAVEKISAGISLNGPFINLPARQAATTVSVAPAPVSAADSAPTPALSDIAGLKSKLGISSPYAAFFIGASVKHRKWPPEYFAETARYLHTKYGFHIVLCGGKSELNDAAEFKKHFPSDLADNASFNDAVGKISLIELLYIVKDASLVISNETMAPHIAMALANAGIINTSRTNQISSATSAPDAPNIPSGSPSPTSAPTPKPAVIVISTGEASYGHFVPYPGQIGNNNYAAVFHPYIEQNLKEYDYITSTLGRGYDDRFDISEITVRAVLDKIDEILQK</sequence>
<gene>
    <name evidence="5" type="ORF">EVG15_09565</name>
</gene>
<evidence type="ECO:0000313" key="5">
    <source>
        <dbReference type="EMBL" id="RZD17772.1"/>
    </source>
</evidence>
<dbReference type="Pfam" id="PF01075">
    <property type="entry name" value="Glyco_transf_9"/>
    <property type="match status" value="1"/>
</dbReference>
<protein>
    <submittedName>
        <fullName evidence="5">Lipopolysaccharide heptosyltransferase family protein</fullName>
    </submittedName>
</protein>
<keyword evidence="1" id="KW-0328">Glycosyltransferase</keyword>
<dbReference type="AlphaFoldDB" id="A0A519BKH4"/>
<keyword evidence="2 5" id="KW-0808">Transferase</keyword>
<accession>A0A519BKH4</accession>
<dbReference type="CDD" id="cd03789">
    <property type="entry name" value="GT9_LPS_heptosyltransferase"/>
    <property type="match status" value="1"/>
</dbReference>
<dbReference type="EMBL" id="SGBB01000023">
    <property type="protein sequence ID" value="RZD17772.1"/>
    <property type="molecule type" value="Genomic_DNA"/>
</dbReference>
<feature type="transmembrane region" description="Helical" evidence="4">
    <location>
        <begin position="21"/>
        <end position="37"/>
    </location>
</feature>
<reference evidence="5 6" key="1">
    <citation type="journal article" date="2019" name="ISME J.">
        <title>Insights into ecological role of a new deltaproteobacterial order Candidatus Acidulodesulfobacterales by metagenomics and metatranscriptomics.</title>
        <authorList>
            <person name="Tan S."/>
            <person name="Liu J."/>
            <person name="Fang Y."/>
            <person name="Hedlund B.P."/>
            <person name="Lian Z.H."/>
            <person name="Huang L.Y."/>
            <person name="Li J.T."/>
            <person name="Huang L.N."/>
            <person name="Li W.J."/>
            <person name="Jiang H.C."/>
            <person name="Dong H.L."/>
            <person name="Shu W.S."/>
        </authorList>
    </citation>
    <scope>NUCLEOTIDE SEQUENCE [LARGE SCALE GENOMIC DNA]</scope>
    <source>
        <strain evidence="5">AP1</strain>
    </source>
</reference>
<organism evidence="5 6">
    <name type="scientific">Candidatus Acididesulfobacter diazotrophicus</name>
    <dbReference type="NCBI Taxonomy" id="2597226"/>
    <lineage>
        <taxon>Bacteria</taxon>
        <taxon>Deltaproteobacteria</taxon>
        <taxon>Candidatus Acidulodesulfobacterales</taxon>
        <taxon>Candidatus Acididesulfobacter</taxon>
    </lineage>
</organism>